<evidence type="ECO:0000313" key="1">
    <source>
        <dbReference type="EMBL" id="MPM73530.1"/>
    </source>
</evidence>
<reference evidence="1" key="1">
    <citation type="submission" date="2019-08" db="EMBL/GenBank/DDBJ databases">
        <authorList>
            <person name="Kucharzyk K."/>
            <person name="Murdoch R.W."/>
            <person name="Higgins S."/>
            <person name="Loffler F."/>
        </authorList>
    </citation>
    <scope>NUCLEOTIDE SEQUENCE</scope>
</reference>
<sequence>MVVPGMSQLMSQGGDPSIRVVEVGQDPALLCQGEGRIIGSPHLALAASCINPTLLESLIGKGPHLGREDSELLDDECVSFLIAIAALLAADGSEEVIESTTFHLQVSSLVLEIGTE</sequence>
<gene>
    <name evidence="1" type="ORF">SDC9_120512</name>
</gene>
<comment type="caution">
    <text evidence="1">The sequence shown here is derived from an EMBL/GenBank/DDBJ whole genome shotgun (WGS) entry which is preliminary data.</text>
</comment>
<proteinExistence type="predicted"/>
<organism evidence="1">
    <name type="scientific">bioreactor metagenome</name>
    <dbReference type="NCBI Taxonomy" id="1076179"/>
    <lineage>
        <taxon>unclassified sequences</taxon>
        <taxon>metagenomes</taxon>
        <taxon>ecological metagenomes</taxon>
    </lineage>
</organism>
<dbReference type="EMBL" id="VSSQ01025420">
    <property type="protein sequence ID" value="MPM73530.1"/>
    <property type="molecule type" value="Genomic_DNA"/>
</dbReference>
<accession>A0A645C709</accession>
<name>A0A645C709_9ZZZZ</name>
<dbReference type="AlphaFoldDB" id="A0A645C709"/>
<protein>
    <submittedName>
        <fullName evidence="1">Uncharacterized protein</fullName>
    </submittedName>
</protein>